<evidence type="ECO:0000313" key="4">
    <source>
        <dbReference type="EMBL" id="ERI79953.1"/>
    </source>
</evidence>
<keyword evidence="1 2" id="KW-0238">DNA-binding</keyword>
<sequence>MGKCIIMDKRKIANQLVKDRLFSALVDFAGEKDWSKVKVTELIEKSGVARASFYRNFKSVEEIIGYGIHKLSLEYHEKMPALTESPHSREMILYKFRFYREHADLVLAFHHAKISTTLLDVITDCEIDAYGDMPANSIAKYELYYFAGAFYNMLLCWLEGGMRETPEAMTDEFLRIAGSFSQRQGAPENL</sequence>
<dbReference type="AlphaFoldDB" id="A0ABC9U2I8"/>
<comment type="caution">
    <text evidence="4">The sequence shown here is derived from an EMBL/GenBank/DDBJ whole genome shotgun (WGS) entry which is preliminary data.</text>
</comment>
<dbReference type="InterPro" id="IPR050624">
    <property type="entry name" value="HTH-type_Tx_Regulator"/>
</dbReference>
<feature type="DNA-binding region" description="H-T-H motif" evidence="2">
    <location>
        <begin position="38"/>
        <end position="57"/>
    </location>
</feature>
<dbReference type="EMBL" id="AWSU01000045">
    <property type="protein sequence ID" value="ERI79953.1"/>
    <property type="molecule type" value="Genomic_DNA"/>
</dbReference>
<dbReference type="Pfam" id="PF14278">
    <property type="entry name" value="TetR_C_8"/>
    <property type="match status" value="1"/>
</dbReference>
<proteinExistence type="predicted"/>
<name>A0ABC9U2I8_CLOSY</name>
<dbReference type="PANTHER" id="PTHR43479">
    <property type="entry name" value="ACREF/ENVCD OPERON REPRESSOR-RELATED"/>
    <property type="match status" value="1"/>
</dbReference>
<dbReference type="PROSITE" id="PS50977">
    <property type="entry name" value="HTH_TETR_2"/>
    <property type="match status" value="1"/>
</dbReference>
<dbReference type="InterPro" id="IPR039532">
    <property type="entry name" value="TetR_C_Firmicutes"/>
</dbReference>
<dbReference type="Proteomes" id="UP000016491">
    <property type="component" value="Unassembled WGS sequence"/>
</dbReference>
<evidence type="ECO:0000313" key="5">
    <source>
        <dbReference type="Proteomes" id="UP000016491"/>
    </source>
</evidence>
<accession>A0ABC9U2I8</accession>
<evidence type="ECO:0000259" key="3">
    <source>
        <dbReference type="PROSITE" id="PS50977"/>
    </source>
</evidence>
<dbReference type="GO" id="GO:0003677">
    <property type="term" value="F:DNA binding"/>
    <property type="evidence" value="ECO:0007669"/>
    <property type="project" value="UniProtKB-UniRule"/>
</dbReference>
<dbReference type="InterPro" id="IPR009057">
    <property type="entry name" value="Homeodomain-like_sf"/>
</dbReference>
<dbReference type="Gene3D" id="1.10.357.10">
    <property type="entry name" value="Tetracycline Repressor, domain 2"/>
    <property type="match status" value="1"/>
</dbReference>
<protein>
    <submittedName>
        <fullName evidence="4">Transcriptional regulator, TetR family</fullName>
    </submittedName>
</protein>
<dbReference type="InterPro" id="IPR001647">
    <property type="entry name" value="HTH_TetR"/>
</dbReference>
<organism evidence="4 5">
    <name type="scientific">[Clostridium] symbiosum ATCC 14940</name>
    <dbReference type="NCBI Taxonomy" id="411472"/>
    <lineage>
        <taxon>Bacteria</taxon>
        <taxon>Bacillati</taxon>
        <taxon>Bacillota</taxon>
        <taxon>Clostridia</taxon>
        <taxon>Lachnospirales</taxon>
        <taxon>Lachnospiraceae</taxon>
        <taxon>Otoolea</taxon>
    </lineage>
</organism>
<gene>
    <name evidence="4" type="ORF">CLOSYM_00589</name>
</gene>
<evidence type="ECO:0000256" key="1">
    <source>
        <dbReference type="ARBA" id="ARBA00023125"/>
    </source>
</evidence>
<feature type="domain" description="HTH tetR-type" evidence="3">
    <location>
        <begin position="15"/>
        <end position="75"/>
    </location>
</feature>
<reference evidence="4 5" key="1">
    <citation type="submission" date="2013-07" db="EMBL/GenBank/DDBJ databases">
        <authorList>
            <person name="Weinstock G."/>
            <person name="Sodergren E."/>
            <person name="Wylie T."/>
            <person name="Fulton L."/>
            <person name="Fulton R."/>
            <person name="Fronick C."/>
            <person name="O'Laughlin M."/>
            <person name="Godfrey J."/>
            <person name="Miner T."/>
            <person name="Herter B."/>
            <person name="Appelbaum E."/>
            <person name="Cordes M."/>
            <person name="Lek S."/>
            <person name="Wollam A."/>
            <person name="Pepin K.H."/>
            <person name="Palsikar V.B."/>
            <person name="Mitreva M."/>
            <person name="Wilson R.K."/>
        </authorList>
    </citation>
    <scope>NUCLEOTIDE SEQUENCE [LARGE SCALE GENOMIC DNA]</scope>
    <source>
        <strain evidence="4 5">ATCC 14940</strain>
    </source>
</reference>
<dbReference type="PANTHER" id="PTHR43479:SF11">
    <property type="entry name" value="ACREF_ENVCD OPERON REPRESSOR-RELATED"/>
    <property type="match status" value="1"/>
</dbReference>
<evidence type="ECO:0000256" key="2">
    <source>
        <dbReference type="PROSITE-ProRule" id="PRU00335"/>
    </source>
</evidence>
<dbReference type="SUPFAM" id="SSF46689">
    <property type="entry name" value="Homeodomain-like"/>
    <property type="match status" value="1"/>
</dbReference>